<reference evidence="1 2" key="1">
    <citation type="journal article" date="2011" name="PLoS Genet.">
        <title>Genomic analysis of the necrotrophic fungal pathogens Sclerotinia sclerotiorum and Botrytis cinerea.</title>
        <authorList>
            <person name="Amselem J."/>
            <person name="Cuomo C.A."/>
            <person name="van Kan J.A."/>
            <person name="Viaud M."/>
            <person name="Benito E.P."/>
            <person name="Couloux A."/>
            <person name="Coutinho P.M."/>
            <person name="de Vries R.P."/>
            <person name="Dyer P.S."/>
            <person name="Fillinger S."/>
            <person name="Fournier E."/>
            <person name="Gout L."/>
            <person name="Hahn M."/>
            <person name="Kohn L."/>
            <person name="Lapalu N."/>
            <person name="Plummer K.M."/>
            <person name="Pradier J.M."/>
            <person name="Quevillon E."/>
            <person name="Sharon A."/>
            <person name="Simon A."/>
            <person name="ten Have A."/>
            <person name="Tudzynski B."/>
            <person name="Tudzynski P."/>
            <person name="Wincker P."/>
            <person name="Andrew M."/>
            <person name="Anthouard V."/>
            <person name="Beever R.E."/>
            <person name="Beffa R."/>
            <person name="Benoit I."/>
            <person name="Bouzid O."/>
            <person name="Brault B."/>
            <person name="Chen Z."/>
            <person name="Choquer M."/>
            <person name="Collemare J."/>
            <person name="Cotton P."/>
            <person name="Danchin E.G."/>
            <person name="Da Silva C."/>
            <person name="Gautier A."/>
            <person name="Giraud C."/>
            <person name="Giraud T."/>
            <person name="Gonzalez C."/>
            <person name="Grossetete S."/>
            <person name="Guldener U."/>
            <person name="Henrissat B."/>
            <person name="Howlett B.J."/>
            <person name="Kodira C."/>
            <person name="Kretschmer M."/>
            <person name="Lappartient A."/>
            <person name="Leroch M."/>
            <person name="Levis C."/>
            <person name="Mauceli E."/>
            <person name="Neuveglise C."/>
            <person name="Oeser B."/>
            <person name="Pearson M."/>
            <person name="Poulain J."/>
            <person name="Poussereau N."/>
            <person name="Quesneville H."/>
            <person name="Rascle C."/>
            <person name="Schumacher J."/>
            <person name="Segurens B."/>
            <person name="Sexton A."/>
            <person name="Silva E."/>
            <person name="Sirven C."/>
            <person name="Soanes D.M."/>
            <person name="Talbot N.J."/>
            <person name="Templeton M."/>
            <person name="Yandava C."/>
            <person name="Yarden O."/>
            <person name="Zeng Q."/>
            <person name="Rollins J.A."/>
            <person name="Lebrun M.H."/>
            <person name="Dickman M."/>
        </authorList>
    </citation>
    <scope>NUCLEOTIDE SEQUENCE [LARGE SCALE GENOMIC DNA]</scope>
    <source>
        <strain evidence="1 2">B05.10</strain>
    </source>
</reference>
<dbReference type="RefSeq" id="XP_024550434.1">
    <property type="nucleotide sequence ID" value="XM_024694644.1"/>
</dbReference>
<gene>
    <name evidence="1" type="ORF">BCIN_08g04310</name>
</gene>
<name>A0A384JQL1_BOTFB</name>
<reference evidence="1 2" key="3">
    <citation type="journal article" date="2017" name="Mol. Plant Pathol.">
        <title>A gapless genome sequence of the fungus Botrytis cinerea.</title>
        <authorList>
            <person name="Van Kan J.A."/>
            <person name="Stassen J.H."/>
            <person name="Mosbach A."/>
            <person name="Van Der Lee T.A."/>
            <person name="Faino L."/>
            <person name="Farmer A.D."/>
            <person name="Papasotiriou D.G."/>
            <person name="Zhou S."/>
            <person name="Seidl M.F."/>
            <person name="Cottam E."/>
            <person name="Edel D."/>
            <person name="Hahn M."/>
            <person name="Schwartz D.C."/>
            <person name="Dietrich R.A."/>
            <person name="Widdison S."/>
            <person name="Scalliet G."/>
        </authorList>
    </citation>
    <scope>NUCLEOTIDE SEQUENCE [LARGE SCALE GENOMIC DNA]</scope>
    <source>
        <strain evidence="1 2">B05.10</strain>
    </source>
</reference>
<dbReference type="KEGG" id="bfu:BCIN_08g04310"/>
<protein>
    <submittedName>
        <fullName evidence="1">Uncharacterized protein</fullName>
    </submittedName>
</protein>
<dbReference type="VEuPathDB" id="FungiDB:Bcin08g04310"/>
<dbReference type="EMBL" id="CP009812">
    <property type="protein sequence ID" value="ATZ52800.1"/>
    <property type="molecule type" value="Genomic_DNA"/>
</dbReference>
<dbReference type="GeneID" id="36394411"/>
<keyword evidence="2" id="KW-1185">Reference proteome</keyword>
<accession>A0A384JQL1</accession>
<reference evidence="1 2" key="2">
    <citation type="journal article" date="2012" name="Eukaryot. Cell">
        <title>Genome update of Botrytis cinerea strains B05.10 and T4.</title>
        <authorList>
            <person name="Staats M."/>
            <person name="van Kan J.A."/>
        </authorList>
    </citation>
    <scope>NUCLEOTIDE SEQUENCE [LARGE SCALE GENOMIC DNA]</scope>
    <source>
        <strain evidence="1 2">B05.10</strain>
    </source>
</reference>
<dbReference type="Proteomes" id="UP000001798">
    <property type="component" value="Chromosome 8"/>
</dbReference>
<evidence type="ECO:0000313" key="2">
    <source>
        <dbReference type="Proteomes" id="UP000001798"/>
    </source>
</evidence>
<dbReference type="AlphaFoldDB" id="A0A384JQL1"/>
<proteinExistence type="predicted"/>
<organism evidence="1 2">
    <name type="scientific">Botryotinia fuckeliana (strain B05.10)</name>
    <name type="common">Noble rot fungus</name>
    <name type="synonym">Botrytis cinerea</name>
    <dbReference type="NCBI Taxonomy" id="332648"/>
    <lineage>
        <taxon>Eukaryota</taxon>
        <taxon>Fungi</taxon>
        <taxon>Dikarya</taxon>
        <taxon>Ascomycota</taxon>
        <taxon>Pezizomycotina</taxon>
        <taxon>Leotiomycetes</taxon>
        <taxon>Helotiales</taxon>
        <taxon>Sclerotiniaceae</taxon>
        <taxon>Botrytis</taxon>
    </lineage>
</organism>
<sequence>MEKSLRSFNFTLGSRRNHCLVTIQSLFLEVFALLFNTQHFIQTRDFLVLLEPHLLSLSRMKAHLYLLDHHLFLPE</sequence>
<evidence type="ECO:0000313" key="1">
    <source>
        <dbReference type="EMBL" id="ATZ52800.1"/>
    </source>
</evidence>